<evidence type="ECO:0000259" key="1">
    <source>
        <dbReference type="Pfam" id="PF12708"/>
    </source>
</evidence>
<accession>A0ABT6TBF7</accession>
<dbReference type="RefSeq" id="WP_282907167.1">
    <property type="nucleotide sequence ID" value="NZ_JAGRPV010000001.1"/>
</dbReference>
<gene>
    <name evidence="2" type="ORF">KB449_04195</name>
</gene>
<dbReference type="Proteomes" id="UP001161691">
    <property type="component" value="Unassembled WGS sequence"/>
</dbReference>
<keyword evidence="2" id="KW-0378">Hydrolase</keyword>
<comment type="caution">
    <text evidence="2">The sequence shown here is derived from an EMBL/GenBank/DDBJ whole genome shotgun (WGS) entry which is preliminary data.</text>
</comment>
<dbReference type="Gene3D" id="2.160.20.10">
    <property type="entry name" value="Single-stranded right-handed beta-helix, Pectin lyase-like"/>
    <property type="match status" value="1"/>
</dbReference>
<dbReference type="InterPro" id="IPR011050">
    <property type="entry name" value="Pectin_lyase_fold/virulence"/>
</dbReference>
<dbReference type="GO" id="GO:0016787">
    <property type="term" value="F:hydrolase activity"/>
    <property type="evidence" value="ECO:0007669"/>
    <property type="project" value="UniProtKB-KW"/>
</dbReference>
<name>A0ABT6TBF7_9BACL</name>
<keyword evidence="3" id="KW-1185">Reference proteome</keyword>
<proteinExistence type="predicted"/>
<protein>
    <submittedName>
        <fullName evidence="2">Glycosyl hydrolase family 28-related protein</fullName>
    </submittedName>
</protein>
<reference evidence="2" key="1">
    <citation type="submission" date="2023-04" db="EMBL/GenBank/DDBJ databases">
        <title>Comparative genomic analysis of Cohnella hashimotonis sp. nov., isolated from the International Space Station.</title>
        <authorList>
            <person name="Venkateswaran K."/>
            <person name="Simpson A."/>
        </authorList>
    </citation>
    <scope>NUCLEOTIDE SEQUENCE</scope>
    <source>
        <strain evidence="2">F6_2S_P_1</strain>
    </source>
</reference>
<feature type="domain" description="Rhamnogalacturonase A/B/Epimerase-like pectate lyase" evidence="1">
    <location>
        <begin position="5"/>
        <end position="59"/>
    </location>
</feature>
<dbReference type="InterPro" id="IPR024535">
    <property type="entry name" value="RHGA/B-epi-like_pectate_lyase"/>
</dbReference>
<dbReference type="InterPro" id="IPR012334">
    <property type="entry name" value="Pectin_lyas_fold"/>
</dbReference>
<sequence length="888" mass="93323">MEGYLNVKDYGAAGNGTNDDTRAIANAIAAANASNTGSTPKTAGILFPPGRYRLGTSLEFPKSLSVLMTDQAILEPDPGVTVSMLSQISAGLYPIFGGEGQIAGPMDVPEVYPQWFGASGSRNSVMGAIGKNANLLKLQSKLDFRNGEYVSIPDAAPCRAAAPTKLQAAIKGMTGKTAYSYAVVALDDTGGISAPATLTVNNAPAAITPLNAVVLSWAPATNAAAYAIYGRTAASAKLLARVQNTTWTDSGAGIRSDAPAIPALLPAPGSFVARIVAGGGTTELTLAASSPIAVNKFIEHDDTIPIKRALAASGALGKLAFPSGYYPVWDTLAVQTAALSGNGTVNLLFKPYAPYDLKPCLEISGANTVLSGISVGSGRETYSLNTPTWADPSLFGGQHYDMFVSGSSGIRITGSARPSFHEVRTSSLKAGVLLDNDVGHVYFYNCMLSGLVGVYCSRNTGDYYFESCDITGVFSGLMLGVKSVSNHSGGFGAQLHRVHMGFSPYSVYQVIDDTDLYASVNSVLGLSCIFNTVQHEQVGEAAIKLLPKSESNIIVTGGFGLSWSAYQYSNPRQGWQFALPDSLLPAAQRQQYAVWLGTLGNSDIPRGHVTGNLYSSPAPGALGAARIEKLATTSDLEGLSLDYSTIVSKEPYVERSLSAATLLRDRTLRAFNPVVRGNLLQNPESPSSYKVVGGTLTVSAASPVPPPGIFREELGPVPAILQFSPAANAALCQLQINLATASYPSSSIPLSLSLWAYSTSQSGVNVRLNATGPASTAAAIDRRAYYSQTVYPRGSWSKITGIDNTPTDQAVIYSQVSLELPRDRPTYFAGLMLSEGPLAAFSPRYHIAADDDVELVRPGDGIILTSPGGKRFRLTVNDQGQISIQPLT</sequence>
<evidence type="ECO:0000313" key="2">
    <source>
        <dbReference type="EMBL" id="MDI4644145.1"/>
    </source>
</evidence>
<organism evidence="2 3">
    <name type="scientific">Cohnella hashimotonis</name>
    <dbReference type="NCBI Taxonomy" id="2826895"/>
    <lineage>
        <taxon>Bacteria</taxon>
        <taxon>Bacillati</taxon>
        <taxon>Bacillota</taxon>
        <taxon>Bacilli</taxon>
        <taxon>Bacillales</taxon>
        <taxon>Paenibacillaceae</taxon>
        <taxon>Cohnella</taxon>
    </lineage>
</organism>
<dbReference type="SUPFAM" id="SSF51126">
    <property type="entry name" value="Pectin lyase-like"/>
    <property type="match status" value="2"/>
</dbReference>
<evidence type="ECO:0000313" key="3">
    <source>
        <dbReference type="Proteomes" id="UP001161691"/>
    </source>
</evidence>
<dbReference type="Pfam" id="PF12708">
    <property type="entry name" value="Pect-lyase_RHGA_epim"/>
    <property type="match status" value="1"/>
</dbReference>
<dbReference type="EMBL" id="JAGRPV010000001">
    <property type="protein sequence ID" value="MDI4644145.1"/>
    <property type="molecule type" value="Genomic_DNA"/>
</dbReference>